<evidence type="ECO:0000313" key="2">
    <source>
        <dbReference type="EMBL" id="RVU18051.1"/>
    </source>
</evidence>
<organism evidence="2 3">
    <name type="scientific">Methylobacterium oryzihabitans</name>
    <dbReference type="NCBI Taxonomy" id="2499852"/>
    <lineage>
        <taxon>Bacteria</taxon>
        <taxon>Pseudomonadati</taxon>
        <taxon>Pseudomonadota</taxon>
        <taxon>Alphaproteobacteria</taxon>
        <taxon>Hyphomicrobiales</taxon>
        <taxon>Methylobacteriaceae</taxon>
        <taxon>Methylobacterium</taxon>
    </lineage>
</organism>
<keyword evidence="1" id="KW-0472">Membrane</keyword>
<evidence type="ECO:0000256" key="1">
    <source>
        <dbReference type="SAM" id="Phobius"/>
    </source>
</evidence>
<gene>
    <name evidence="2" type="ORF">EOE48_11685</name>
</gene>
<dbReference type="Proteomes" id="UP000286997">
    <property type="component" value="Unassembled WGS sequence"/>
</dbReference>
<keyword evidence="1" id="KW-0812">Transmembrane</keyword>
<keyword evidence="3" id="KW-1185">Reference proteome</keyword>
<name>A0A437P6Z5_9HYPH</name>
<comment type="caution">
    <text evidence="2">The sequence shown here is derived from an EMBL/GenBank/DDBJ whole genome shotgun (WGS) entry which is preliminary data.</text>
</comment>
<accession>A0A437P6Z5</accession>
<protein>
    <submittedName>
        <fullName evidence="2">Uncharacterized protein</fullName>
    </submittedName>
</protein>
<proteinExistence type="predicted"/>
<dbReference type="RefSeq" id="WP_127729130.1">
    <property type="nucleotide sequence ID" value="NZ_SACP01000010.1"/>
</dbReference>
<sequence length="78" mass="8376">MAQHDHTDANQPGPRHPTGVIVLIAVALGTLAAVPTHNAGLFALVAVPSMIAMALLYHLAHRRLGWRPLGEFTVPPWI</sequence>
<feature type="transmembrane region" description="Helical" evidence="1">
    <location>
        <begin position="41"/>
        <end position="60"/>
    </location>
</feature>
<feature type="transmembrane region" description="Helical" evidence="1">
    <location>
        <begin position="18"/>
        <end position="35"/>
    </location>
</feature>
<dbReference type="EMBL" id="SACP01000010">
    <property type="protein sequence ID" value="RVU18051.1"/>
    <property type="molecule type" value="Genomic_DNA"/>
</dbReference>
<evidence type="ECO:0000313" key="3">
    <source>
        <dbReference type="Proteomes" id="UP000286997"/>
    </source>
</evidence>
<keyword evidence="1" id="KW-1133">Transmembrane helix</keyword>
<dbReference type="AlphaFoldDB" id="A0A437P6Z5"/>
<reference evidence="2 3" key="1">
    <citation type="submission" date="2019-01" db="EMBL/GenBank/DDBJ databases">
        <authorList>
            <person name="Chen W.-M."/>
        </authorList>
    </citation>
    <scope>NUCLEOTIDE SEQUENCE [LARGE SCALE GENOMIC DNA]</scope>
    <source>
        <strain evidence="2 3">TER-1</strain>
    </source>
</reference>